<dbReference type="Pfam" id="PF14175">
    <property type="entry name" value="YaaC"/>
    <property type="match status" value="1"/>
</dbReference>
<gene>
    <name evidence="1" type="ORF">FHP05_11360</name>
</gene>
<name>A0A5C8NQW6_9BACI</name>
<evidence type="ECO:0000313" key="2">
    <source>
        <dbReference type="Proteomes" id="UP000321574"/>
    </source>
</evidence>
<dbReference type="InterPro" id="IPR026988">
    <property type="entry name" value="YaaC-like"/>
</dbReference>
<dbReference type="EMBL" id="VDUW01000008">
    <property type="protein sequence ID" value="TXL63470.1"/>
    <property type="molecule type" value="Genomic_DNA"/>
</dbReference>
<evidence type="ECO:0000313" key="1">
    <source>
        <dbReference type="EMBL" id="TXL63470.1"/>
    </source>
</evidence>
<organism evidence="1 2">
    <name type="scientific">Cerasibacillus terrae</name>
    <dbReference type="NCBI Taxonomy" id="2498845"/>
    <lineage>
        <taxon>Bacteria</taxon>
        <taxon>Bacillati</taxon>
        <taxon>Bacillota</taxon>
        <taxon>Bacilli</taxon>
        <taxon>Bacillales</taxon>
        <taxon>Bacillaceae</taxon>
        <taxon>Cerasibacillus</taxon>
    </lineage>
</organism>
<reference evidence="1 2" key="1">
    <citation type="submission" date="2019-06" db="EMBL/GenBank/DDBJ databases">
        <title>Cerasibacillus sp. nov., isolated from maize field.</title>
        <authorList>
            <person name="Lin S.-Y."/>
            <person name="Tsai C.-F."/>
            <person name="Young C.-C."/>
        </authorList>
    </citation>
    <scope>NUCLEOTIDE SEQUENCE [LARGE SCALE GENOMIC DNA]</scope>
    <source>
        <strain evidence="1 2">CC-CFT480</strain>
    </source>
</reference>
<comment type="caution">
    <text evidence="1">The sequence shown here is derived from an EMBL/GenBank/DDBJ whole genome shotgun (WGS) entry which is preliminary data.</text>
</comment>
<protein>
    <recommendedName>
        <fullName evidence="3">YaaC</fullName>
    </recommendedName>
</protein>
<sequence length="318" mass="38023">MHNSIFTFLTSQETAQQFLYQCYQNLPGIKTTDIELKSYENCQSFMYYLDHGRKLYKTGEQVDILFRPTLFFYGMSHFMKAVLLTKRPYYPESTKMLAHGVSSRKRKKKAYTFMDDEVKIQHHGLLPYYAKHILNMERWPFEKVKMKSMFSLIPELHMLFQLNHDEQLVPVGHVHGEILHFPNSLLDQYHITAQAFIKRIKTFLPKMNSIEIEQNHISIELAQPFTDINNHPFFMDQKRRIYFPRFRDIFFPISKLIVHYLLLYNLSMLSRYEAGWWGDLMVTKAEIDYPFIVEYLQIAAQNVPNLFGSYFIEQTHLR</sequence>
<evidence type="ECO:0008006" key="3">
    <source>
        <dbReference type="Google" id="ProtNLM"/>
    </source>
</evidence>
<dbReference type="OrthoDB" id="2380109at2"/>
<accession>A0A5C8NQW6</accession>
<dbReference type="Proteomes" id="UP000321574">
    <property type="component" value="Unassembled WGS sequence"/>
</dbReference>
<keyword evidence="2" id="KW-1185">Reference proteome</keyword>
<dbReference type="AlphaFoldDB" id="A0A5C8NQW6"/>
<proteinExistence type="predicted"/>